<reference evidence="2" key="1">
    <citation type="submission" date="2016-05" db="EMBL/GenBank/DDBJ databases">
        <authorList>
            <person name="Lavstsen T."/>
            <person name="Jespersen J.S."/>
        </authorList>
    </citation>
    <scope>NUCLEOTIDE SEQUENCE</scope>
    <source>
        <tissue evidence="2">Brain</tissue>
    </source>
</reference>
<organism evidence="2">
    <name type="scientific">Nothobranchius korthausae</name>
    <dbReference type="NCBI Taxonomy" id="1143690"/>
    <lineage>
        <taxon>Eukaryota</taxon>
        <taxon>Metazoa</taxon>
        <taxon>Chordata</taxon>
        <taxon>Craniata</taxon>
        <taxon>Vertebrata</taxon>
        <taxon>Euteleostomi</taxon>
        <taxon>Actinopterygii</taxon>
        <taxon>Neopterygii</taxon>
        <taxon>Teleostei</taxon>
        <taxon>Neoteleostei</taxon>
        <taxon>Acanthomorphata</taxon>
        <taxon>Ovalentaria</taxon>
        <taxon>Atherinomorphae</taxon>
        <taxon>Cyprinodontiformes</taxon>
        <taxon>Nothobranchiidae</taxon>
        <taxon>Nothobranchius</taxon>
    </lineage>
</organism>
<sequence>LRGLPEDPVLHRGVSLPHRRPFAGLSVCSDRGHVGQGPALGSVRPERQDPHPQPADVERWQEPPHIQPLLWNLARLHGGS</sequence>
<feature type="compositionally biased region" description="Basic and acidic residues" evidence="1">
    <location>
        <begin position="44"/>
        <end position="62"/>
    </location>
</feature>
<reference evidence="2" key="2">
    <citation type="submission" date="2016-06" db="EMBL/GenBank/DDBJ databases">
        <title>The genome of a short-lived fish provides insights into sex chromosome evolution and the genetic control of aging.</title>
        <authorList>
            <person name="Reichwald K."/>
            <person name="Felder M."/>
            <person name="Petzold A."/>
            <person name="Koch P."/>
            <person name="Groth M."/>
            <person name="Platzer M."/>
        </authorList>
    </citation>
    <scope>NUCLEOTIDE SEQUENCE</scope>
    <source>
        <tissue evidence="2">Brain</tissue>
    </source>
</reference>
<dbReference type="AlphaFoldDB" id="A0A1A8HF65"/>
<accession>A0A1A8HF65</accession>
<dbReference type="EMBL" id="HAEC01013901">
    <property type="protein sequence ID" value="SBQ82118.1"/>
    <property type="molecule type" value="Transcribed_RNA"/>
</dbReference>
<feature type="non-terminal residue" evidence="2">
    <location>
        <position position="80"/>
    </location>
</feature>
<protein>
    <submittedName>
        <fullName evidence="2">Uncharacterized protein</fullName>
    </submittedName>
</protein>
<evidence type="ECO:0000313" key="2">
    <source>
        <dbReference type="EMBL" id="SBQ82118.1"/>
    </source>
</evidence>
<name>A0A1A8HF65_9TELE</name>
<gene>
    <name evidence="2" type="primary">Nfu_g_1_018866</name>
</gene>
<proteinExistence type="predicted"/>
<feature type="non-terminal residue" evidence="2">
    <location>
        <position position="1"/>
    </location>
</feature>
<evidence type="ECO:0000256" key="1">
    <source>
        <dbReference type="SAM" id="MobiDB-lite"/>
    </source>
</evidence>
<feature type="region of interest" description="Disordered" evidence="1">
    <location>
        <begin position="27"/>
        <end position="63"/>
    </location>
</feature>